<sequence length="151" mass="16413">MCPGEDQRSHRSCNASQRRVSFAGISGDLTALGSAISLYLVTVFGCNTTAIMILFVITMTSNGAFLGGSAINHIDLANNFAGTLSGITFTITNFAGFFSPLVTSAIINERFTIQHVIIQTDDLTVIEGRADKIEVSDMCFHRRLFEVNDIR</sequence>
<evidence type="ECO:0000256" key="1">
    <source>
        <dbReference type="ARBA" id="ARBA00004141"/>
    </source>
</evidence>
<evidence type="ECO:0000256" key="3">
    <source>
        <dbReference type="ARBA" id="ARBA00022989"/>
    </source>
</evidence>
<accession>A0A7R9IQY7</accession>
<dbReference type="EMBL" id="OE006985">
    <property type="protein sequence ID" value="CAD7462982.1"/>
    <property type="molecule type" value="Genomic_DNA"/>
</dbReference>
<evidence type="ECO:0000313" key="6">
    <source>
        <dbReference type="EMBL" id="CAD7462982.1"/>
    </source>
</evidence>
<keyword evidence="4 5" id="KW-0472">Membrane</keyword>
<keyword evidence="3 5" id="KW-1133">Transmembrane helix</keyword>
<feature type="transmembrane region" description="Helical" evidence="5">
    <location>
        <begin position="36"/>
        <end position="57"/>
    </location>
</feature>
<comment type="subcellular location">
    <subcellularLocation>
        <location evidence="1">Membrane</location>
        <topology evidence="1">Multi-pass membrane protein</topology>
    </subcellularLocation>
</comment>
<gene>
    <name evidence="6" type="ORF">TTEB3V08_LOCUS10870</name>
</gene>
<evidence type="ECO:0000256" key="5">
    <source>
        <dbReference type="SAM" id="Phobius"/>
    </source>
</evidence>
<evidence type="ECO:0000256" key="2">
    <source>
        <dbReference type="ARBA" id="ARBA00022692"/>
    </source>
</evidence>
<dbReference type="GO" id="GO:0016020">
    <property type="term" value="C:membrane"/>
    <property type="evidence" value="ECO:0007669"/>
    <property type="project" value="UniProtKB-SubCell"/>
</dbReference>
<dbReference type="GO" id="GO:0006820">
    <property type="term" value="P:monoatomic anion transport"/>
    <property type="evidence" value="ECO:0007669"/>
    <property type="project" value="TreeGrafter"/>
</dbReference>
<dbReference type="PANTHER" id="PTHR11662:SF399">
    <property type="entry name" value="FI19708P1-RELATED"/>
    <property type="match status" value="1"/>
</dbReference>
<protein>
    <submittedName>
        <fullName evidence="6">Uncharacterized protein</fullName>
    </submittedName>
</protein>
<proteinExistence type="predicted"/>
<dbReference type="GO" id="GO:0022857">
    <property type="term" value="F:transmembrane transporter activity"/>
    <property type="evidence" value="ECO:0007669"/>
    <property type="project" value="TreeGrafter"/>
</dbReference>
<reference evidence="6" key="1">
    <citation type="submission" date="2020-11" db="EMBL/GenBank/DDBJ databases">
        <authorList>
            <person name="Tran Van P."/>
        </authorList>
    </citation>
    <scope>NUCLEOTIDE SEQUENCE</scope>
</reference>
<dbReference type="SUPFAM" id="SSF103473">
    <property type="entry name" value="MFS general substrate transporter"/>
    <property type="match status" value="1"/>
</dbReference>
<name>A0A7R9IQY7_9NEOP</name>
<evidence type="ECO:0000256" key="4">
    <source>
        <dbReference type="ARBA" id="ARBA00023136"/>
    </source>
</evidence>
<dbReference type="PANTHER" id="PTHR11662">
    <property type="entry name" value="SOLUTE CARRIER FAMILY 17"/>
    <property type="match status" value="1"/>
</dbReference>
<keyword evidence="2 5" id="KW-0812">Transmembrane</keyword>
<dbReference type="InterPro" id="IPR036259">
    <property type="entry name" value="MFS_trans_sf"/>
</dbReference>
<organism evidence="6">
    <name type="scientific">Timema tahoe</name>
    <dbReference type="NCBI Taxonomy" id="61484"/>
    <lineage>
        <taxon>Eukaryota</taxon>
        <taxon>Metazoa</taxon>
        <taxon>Ecdysozoa</taxon>
        <taxon>Arthropoda</taxon>
        <taxon>Hexapoda</taxon>
        <taxon>Insecta</taxon>
        <taxon>Pterygota</taxon>
        <taxon>Neoptera</taxon>
        <taxon>Polyneoptera</taxon>
        <taxon>Phasmatodea</taxon>
        <taxon>Timematodea</taxon>
        <taxon>Timematoidea</taxon>
        <taxon>Timematidae</taxon>
        <taxon>Timema</taxon>
    </lineage>
</organism>
<dbReference type="InterPro" id="IPR050382">
    <property type="entry name" value="MFS_Na/Anion_cotransporter"/>
</dbReference>
<dbReference type="AlphaFoldDB" id="A0A7R9IQY7"/>